<keyword evidence="1" id="KW-1133">Transmembrane helix</keyword>
<proteinExistence type="predicted"/>
<evidence type="ECO:0000256" key="1">
    <source>
        <dbReference type="SAM" id="Phobius"/>
    </source>
</evidence>
<comment type="caution">
    <text evidence="2">The sequence shown here is derived from an EMBL/GenBank/DDBJ whole genome shotgun (WGS) entry which is preliminary data.</text>
</comment>
<keyword evidence="1" id="KW-0472">Membrane</keyword>
<protein>
    <submittedName>
        <fullName evidence="2">DNA mismatch repair protein</fullName>
    </submittedName>
</protein>
<accession>A0A066UKE9</accession>
<keyword evidence="3" id="KW-1185">Reference proteome</keyword>
<dbReference type="AlphaFoldDB" id="A0A066UKE9"/>
<reference evidence="2 3" key="1">
    <citation type="submission" date="2014-02" db="EMBL/GenBank/DDBJ databases">
        <title>Vibrio fortis Dalian14 Genome Sequencing.</title>
        <authorList>
            <person name="Wang Y."/>
            <person name="Song L."/>
            <person name="Liu G."/>
            <person name="Ding J."/>
        </authorList>
    </citation>
    <scope>NUCLEOTIDE SEQUENCE [LARGE SCALE GENOMIC DNA]</scope>
    <source>
        <strain evidence="2 3">Dalian14</strain>
    </source>
</reference>
<evidence type="ECO:0000313" key="3">
    <source>
        <dbReference type="Proteomes" id="UP000027219"/>
    </source>
</evidence>
<sequence>MALRLPPPWMIVLTGLVLNILAIVVSSLVLDKMVVEQAQYRERQQGNIYSIQLAWNTIETLERKRESMLLHMDISTSSNSAVTPELEEAMRGQLGVWVSGDVPEITVENLPEIMMMINQAQQSQRTRIDDFYLDNLTLSELLQALEEQMTLYKNIALFLQIFGLALILARDLARRN</sequence>
<dbReference type="EMBL" id="JFFR01000033">
    <property type="protein sequence ID" value="KDN26352.1"/>
    <property type="molecule type" value="Genomic_DNA"/>
</dbReference>
<name>A0A066UKE9_9VIBR</name>
<feature type="transmembrane region" description="Helical" evidence="1">
    <location>
        <begin position="9"/>
        <end position="30"/>
    </location>
</feature>
<dbReference type="Proteomes" id="UP000027219">
    <property type="component" value="Unassembled WGS sequence"/>
</dbReference>
<gene>
    <name evidence="2" type="ORF">VFDL14_10695</name>
</gene>
<dbReference type="RefSeq" id="WP_032553602.1">
    <property type="nucleotide sequence ID" value="NZ_JATABQ010000005.1"/>
</dbReference>
<dbReference type="OrthoDB" id="6214359at2"/>
<organism evidence="2 3">
    <name type="scientific">Vibrio fortis</name>
    <dbReference type="NCBI Taxonomy" id="212667"/>
    <lineage>
        <taxon>Bacteria</taxon>
        <taxon>Pseudomonadati</taxon>
        <taxon>Pseudomonadota</taxon>
        <taxon>Gammaproteobacteria</taxon>
        <taxon>Vibrionales</taxon>
        <taxon>Vibrionaceae</taxon>
        <taxon>Vibrio</taxon>
    </lineage>
</organism>
<keyword evidence="1" id="KW-0812">Transmembrane</keyword>
<evidence type="ECO:0000313" key="2">
    <source>
        <dbReference type="EMBL" id="KDN26352.1"/>
    </source>
</evidence>